<feature type="region of interest" description="Disordered" evidence="9">
    <location>
        <begin position="267"/>
        <end position="310"/>
    </location>
</feature>
<evidence type="ECO:0000256" key="10">
    <source>
        <dbReference type="SAM" id="SignalP"/>
    </source>
</evidence>
<keyword evidence="10" id="KW-0732">Signal</keyword>
<dbReference type="KEGG" id="sna:Snas_5677"/>
<dbReference type="OrthoDB" id="3515699at2"/>
<dbReference type="HOGENOM" id="CLU_896904_0_0_11"/>
<keyword evidence="13" id="KW-1185">Reference proteome</keyword>
<dbReference type="eggNOG" id="COG3021">
    <property type="taxonomic scope" value="Bacteria"/>
</dbReference>
<feature type="domain" description="Endonuclease/exonuclease/phosphatase" evidence="11">
    <location>
        <begin position="35"/>
        <end position="301"/>
    </location>
</feature>
<evidence type="ECO:0000256" key="3">
    <source>
        <dbReference type="ARBA" id="ARBA00022722"/>
    </source>
</evidence>
<dbReference type="Gene3D" id="3.60.10.10">
    <property type="entry name" value="Endonuclease/exonuclease/phosphatase"/>
    <property type="match status" value="1"/>
</dbReference>
<dbReference type="GO" id="GO:0046872">
    <property type="term" value="F:metal ion binding"/>
    <property type="evidence" value="ECO:0007669"/>
    <property type="project" value="UniProtKB-KW"/>
</dbReference>
<protein>
    <submittedName>
        <fullName evidence="12">Endonuclease/exonuclease/phosphatase</fullName>
    </submittedName>
</protein>
<keyword evidence="12" id="KW-0255">Endonuclease</keyword>
<feature type="chain" id="PRO_5003049343" evidence="10">
    <location>
        <begin position="27"/>
        <end position="310"/>
    </location>
</feature>
<evidence type="ECO:0000256" key="5">
    <source>
        <dbReference type="ARBA" id="ARBA00022763"/>
    </source>
</evidence>
<keyword evidence="4" id="KW-0479">Metal-binding</keyword>
<dbReference type="InterPro" id="IPR051547">
    <property type="entry name" value="TDP2-like"/>
</dbReference>
<dbReference type="STRING" id="446470.Snas_5677"/>
<comment type="cofactor">
    <cofactor evidence="1">
        <name>Mn(2+)</name>
        <dbReference type="ChEBI" id="CHEBI:29035"/>
    </cofactor>
</comment>
<evidence type="ECO:0000256" key="9">
    <source>
        <dbReference type="SAM" id="MobiDB-lite"/>
    </source>
</evidence>
<dbReference type="GO" id="GO:0004527">
    <property type="term" value="F:exonuclease activity"/>
    <property type="evidence" value="ECO:0007669"/>
    <property type="project" value="UniProtKB-KW"/>
</dbReference>
<evidence type="ECO:0000313" key="13">
    <source>
        <dbReference type="Proteomes" id="UP000000844"/>
    </source>
</evidence>
<keyword evidence="6" id="KW-0378">Hydrolase</keyword>
<evidence type="ECO:0000256" key="8">
    <source>
        <dbReference type="ARBA" id="ARBA00023204"/>
    </source>
</evidence>
<dbReference type="Proteomes" id="UP000000844">
    <property type="component" value="Chromosome"/>
</dbReference>
<keyword evidence="7" id="KW-0460">Magnesium</keyword>
<dbReference type="GO" id="GO:0004519">
    <property type="term" value="F:endonuclease activity"/>
    <property type="evidence" value="ECO:0007669"/>
    <property type="project" value="UniProtKB-KW"/>
</dbReference>
<keyword evidence="8" id="KW-0234">DNA repair</keyword>
<name>D3PXX8_STANL</name>
<dbReference type="PANTHER" id="PTHR15822:SF4">
    <property type="entry name" value="TYROSYL-DNA PHOSPHODIESTERASE 2"/>
    <property type="match status" value="1"/>
</dbReference>
<organism evidence="12 13">
    <name type="scientific">Stackebrandtia nassauensis (strain DSM 44728 / CIP 108903 / NRRL B-16338 / NBRC 102104 / LLR-40K-21)</name>
    <dbReference type="NCBI Taxonomy" id="446470"/>
    <lineage>
        <taxon>Bacteria</taxon>
        <taxon>Bacillati</taxon>
        <taxon>Actinomycetota</taxon>
        <taxon>Actinomycetes</taxon>
        <taxon>Glycomycetales</taxon>
        <taxon>Glycomycetaceae</taxon>
        <taxon>Stackebrandtia</taxon>
    </lineage>
</organism>
<dbReference type="RefSeq" id="WP_013020878.1">
    <property type="nucleotide sequence ID" value="NC_013947.1"/>
</dbReference>
<sequence>MRRSIRFAVAAVVAAAGLAVAPLAVADEATELNVLSWNTCGEAGGKRGDAGFCPYRDDPQAKVDVIADLVAERDLDVILLQEVCAETADSHLGRLKTALGDDWQIGNARGARPDGRTDCRGDLNGELGVAIAIKASNAEFTSKQTLPPDPTGQSKQTLPTLCATTTDWPTTVCTTHILADPEDPRRPQQVKNVRDYVWPSRANLVLGGDFNLFPGSSTLKPISDNFHECDGRSYGSGDKVDETTHHAWTGDDTHVYRKRDHIFASKPDSGTNFGSCDSRTDLMDTTENEPDSGPPSGYSDHAPLLGTVTI</sequence>
<reference evidence="12 13" key="1">
    <citation type="journal article" date="2009" name="Stand. Genomic Sci.">
        <title>Complete genome sequence of Stackebrandtia nassauensis type strain (LLR-40K-21).</title>
        <authorList>
            <person name="Munk C."/>
            <person name="Lapidus A."/>
            <person name="Copeland A."/>
            <person name="Jando M."/>
            <person name="Mayilraj S."/>
            <person name="Glavina Del Rio T."/>
            <person name="Nolan M."/>
            <person name="Chen F."/>
            <person name="Lucas S."/>
            <person name="Tice H."/>
            <person name="Cheng J.F."/>
            <person name="Han C."/>
            <person name="Detter J.C."/>
            <person name="Bruce D."/>
            <person name="Goodwin L."/>
            <person name="Chain P."/>
            <person name="Pitluck S."/>
            <person name="Goker M."/>
            <person name="Ovchinikova G."/>
            <person name="Pati A."/>
            <person name="Ivanova N."/>
            <person name="Mavromatis K."/>
            <person name="Chen A."/>
            <person name="Palaniappan K."/>
            <person name="Land M."/>
            <person name="Hauser L."/>
            <person name="Chang Y.J."/>
            <person name="Jeffries C.D."/>
            <person name="Bristow J."/>
            <person name="Eisen J.A."/>
            <person name="Markowitz V."/>
            <person name="Hugenholtz P."/>
            <person name="Kyrpides N.C."/>
            <person name="Klenk H.P."/>
        </authorList>
    </citation>
    <scope>NUCLEOTIDE SEQUENCE [LARGE SCALE GENOMIC DNA]</scope>
    <source>
        <strain evidence="13">DSM 44728 / CIP 108903 / NRRL B-16338 / NBRC 102104 / LLR-40K-21</strain>
    </source>
</reference>
<evidence type="ECO:0000256" key="2">
    <source>
        <dbReference type="ARBA" id="ARBA00001946"/>
    </source>
</evidence>
<keyword evidence="12" id="KW-0269">Exonuclease</keyword>
<evidence type="ECO:0000256" key="1">
    <source>
        <dbReference type="ARBA" id="ARBA00001936"/>
    </source>
</evidence>
<evidence type="ECO:0000256" key="6">
    <source>
        <dbReference type="ARBA" id="ARBA00022801"/>
    </source>
</evidence>
<dbReference type="EMBL" id="CP001778">
    <property type="protein sequence ID" value="ADD45307.1"/>
    <property type="molecule type" value="Genomic_DNA"/>
</dbReference>
<dbReference type="InterPro" id="IPR005135">
    <property type="entry name" value="Endo/exonuclease/phosphatase"/>
</dbReference>
<dbReference type="SUPFAM" id="SSF56219">
    <property type="entry name" value="DNase I-like"/>
    <property type="match status" value="1"/>
</dbReference>
<dbReference type="GO" id="GO:0006281">
    <property type="term" value="P:DNA repair"/>
    <property type="evidence" value="ECO:0007669"/>
    <property type="project" value="UniProtKB-KW"/>
</dbReference>
<feature type="signal peptide" evidence="10">
    <location>
        <begin position="1"/>
        <end position="26"/>
    </location>
</feature>
<keyword evidence="5" id="KW-0227">DNA damage</keyword>
<feature type="compositionally biased region" description="Polar residues" evidence="9">
    <location>
        <begin position="268"/>
        <end position="277"/>
    </location>
</feature>
<dbReference type="Pfam" id="PF03372">
    <property type="entry name" value="Exo_endo_phos"/>
    <property type="match status" value="1"/>
</dbReference>
<evidence type="ECO:0000259" key="11">
    <source>
        <dbReference type="Pfam" id="PF03372"/>
    </source>
</evidence>
<gene>
    <name evidence="12" type="ordered locus">Snas_5677</name>
</gene>
<proteinExistence type="predicted"/>
<evidence type="ECO:0000256" key="7">
    <source>
        <dbReference type="ARBA" id="ARBA00022842"/>
    </source>
</evidence>
<dbReference type="PANTHER" id="PTHR15822">
    <property type="entry name" value="TRAF AND TNF RECEPTOR-ASSOCIATED PROTEIN"/>
    <property type="match status" value="1"/>
</dbReference>
<evidence type="ECO:0000256" key="4">
    <source>
        <dbReference type="ARBA" id="ARBA00022723"/>
    </source>
</evidence>
<dbReference type="AlphaFoldDB" id="D3PXX8"/>
<evidence type="ECO:0000313" key="12">
    <source>
        <dbReference type="EMBL" id="ADD45307.1"/>
    </source>
</evidence>
<comment type="cofactor">
    <cofactor evidence="2">
        <name>Mg(2+)</name>
        <dbReference type="ChEBI" id="CHEBI:18420"/>
    </cofactor>
</comment>
<accession>D3PXX8</accession>
<keyword evidence="3" id="KW-0540">Nuclease</keyword>
<dbReference type="InterPro" id="IPR036691">
    <property type="entry name" value="Endo/exonu/phosph_ase_sf"/>
</dbReference>